<evidence type="ECO:0000313" key="11">
    <source>
        <dbReference type="Proteomes" id="UP000323565"/>
    </source>
</evidence>
<dbReference type="SUPFAM" id="SSF52833">
    <property type="entry name" value="Thioredoxin-like"/>
    <property type="match status" value="1"/>
</dbReference>
<evidence type="ECO:0000313" key="9">
    <source>
        <dbReference type="EMBL" id="RHW44706.1"/>
    </source>
</evidence>
<evidence type="ECO:0000313" key="10">
    <source>
        <dbReference type="Proteomes" id="UP000285376"/>
    </source>
</evidence>
<dbReference type="Proteomes" id="UP000285376">
    <property type="component" value="Unassembled WGS sequence"/>
</dbReference>
<keyword evidence="3" id="KW-0812">Transmembrane</keyword>
<keyword evidence="2" id="KW-0201">Cytochrome c-type biogenesis</keyword>
<dbReference type="InterPro" id="IPR000866">
    <property type="entry name" value="AhpC/TSA"/>
</dbReference>
<dbReference type="RefSeq" id="WP_006944694.1">
    <property type="nucleotide sequence ID" value="NZ_CBCRVH010000014.1"/>
</dbReference>
<dbReference type="InterPro" id="IPR017937">
    <property type="entry name" value="Thioredoxin_CS"/>
</dbReference>
<dbReference type="EMBL" id="QWLM01000014">
    <property type="protein sequence ID" value="RHW44706.1"/>
    <property type="molecule type" value="Genomic_DNA"/>
</dbReference>
<organism evidence="9 10">
    <name type="scientific">Dermacoccus abyssi</name>
    <dbReference type="NCBI Taxonomy" id="322596"/>
    <lineage>
        <taxon>Bacteria</taxon>
        <taxon>Bacillati</taxon>
        <taxon>Actinomycetota</taxon>
        <taxon>Actinomycetes</taxon>
        <taxon>Micrococcales</taxon>
        <taxon>Dermacoccaceae</taxon>
        <taxon>Dermacoccus</taxon>
    </lineage>
</organism>
<dbReference type="GO" id="GO:0017004">
    <property type="term" value="P:cytochrome complex assembly"/>
    <property type="evidence" value="ECO:0007669"/>
    <property type="project" value="UniProtKB-KW"/>
</dbReference>
<dbReference type="PANTHER" id="PTHR42852">
    <property type="entry name" value="THIOL:DISULFIDE INTERCHANGE PROTEIN DSBE"/>
    <property type="match status" value="1"/>
</dbReference>
<dbReference type="PANTHER" id="PTHR42852:SF6">
    <property type="entry name" value="THIOL:DISULFIDE INTERCHANGE PROTEIN DSBE"/>
    <property type="match status" value="1"/>
</dbReference>
<dbReference type="Pfam" id="PF00578">
    <property type="entry name" value="AhpC-TSA"/>
    <property type="match status" value="1"/>
</dbReference>
<name>A0A417Z2S6_9MICO</name>
<reference evidence="9 10" key="1">
    <citation type="submission" date="2018-08" db="EMBL/GenBank/DDBJ databases">
        <title>Whole genome sequence analysis of Dermacoccus abyssi bacteria isolated from Deep Mariana trench Micromonospora spp reveals genes involved in the environmental adaptation and production of secondary metabolites.</title>
        <authorList>
            <person name="Abdel-Mageed W.M."/>
            <person name="Lehri B."/>
            <person name="Nouioui I."/>
            <person name="Goodfellow I."/>
            <person name="Jaspars M."/>
            <person name="Karlyshev A."/>
        </authorList>
    </citation>
    <scope>NUCLEOTIDE SEQUENCE [LARGE SCALE GENOMIC DNA]</scope>
    <source>
        <strain evidence="9 10">MT1.1</strain>
    </source>
</reference>
<evidence type="ECO:0000256" key="2">
    <source>
        <dbReference type="ARBA" id="ARBA00022748"/>
    </source>
</evidence>
<keyword evidence="4" id="KW-1015">Disulfide bond</keyword>
<keyword evidence="11" id="KW-1185">Reference proteome</keyword>
<evidence type="ECO:0000259" key="7">
    <source>
        <dbReference type="PROSITE" id="PS51352"/>
    </source>
</evidence>
<dbReference type="InterPro" id="IPR036249">
    <property type="entry name" value="Thioredoxin-like_sf"/>
</dbReference>
<proteinExistence type="predicted"/>
<evidence type="ECO:0000256" key="3">
    <source>
        <dbReference type="ARBA" id="ARBA00022968"/>
    </source>
</evidence>
<gene>
    <name evidence="9" type="ORF">D1832_11675</name>
    <name evidence="8" type="ORF">FV141_11720</name>
</gene>
<keyword evidence="3" id="KW-0735">Signal-anchor</keyword>
<feature type="chain" id="PRO_5019077878" evidence="6">
    <location>
        <begin position="27"/>
        <end position="204"/>
    </location>
</feature>
<reference evidence="8 11" key="2">
    <citation type="submission" date="2019-08" db="EMBL/GenBank/DDBJ databases">
        <title>Dermacoccus abyssi strain HZAU 226, whole genome Nanopore sequencing project.</title>
        <authorList>
            <person name="Guo A."/>
            <person name="Zhang X."/>
            <person name="Ruan Y."/>
            <person name="Liu W."/>
            <person name="Chen Q."/>
            <person name="Gu L."/>
        </authorList>
    </citation>
    <scope>NUCLEOTIDE SEQUENCE [LARGE SCALE GENOMIC DNA]</scope>
    <source>
        <strain evidence="8 11">HZAU 226</strain>
    </source>
</reference>
<dbReference type="Gene3D" id="3.40.30.10">
    <property type="entry name" value="Glutaredoxin"/>
    <property type="match status" value="1"/>
</dbReference>
<dbReference type="InterPro" id="IPR013766">
    <property type="entry name" value="Thioredoxin_domain"/>
</dbReference>
<evidence type="ECO:0000313" key="8">
    <source>
        <dbReference type="EMBL" id="QEH94117.1"/>
    </source>
</evidence>
<dbReference type="CDD" id="cd02966">
    <property type="entry name" value="TlpA_like_family"/>
    <property type="match status" value="1"/>
</dbReference>
<accession>A0A417Z2S6</accession>
<dbReference type="PROSITE" id="PS51257">
    <property type="entry name" value="PROKAR_LIPOPROTEIN"/>
    <property type="match status" value="1"/>
</dbReference>
<feature type="signal peptide" evidence="6">
    <location>
        <begin position="1"/>
        <end position="26"/>
    </location>
</feature>
<dbReference type="AlphaFoldDB" id="A0A417Z2S6"/>
<evidence type="ECO:0000256" key="1">
    <source>
        <dbReference type="ARBA" id="ARBA00004196"/>
    </source>
</evidence>
<feature type="domain" description="Thioredoxin" evidence="7">
    <location>
        <begin position="57"/>
        <end position="201"/>
    </location>
</feature>
<dbReference type="GO" id="GO:0030313">
    <property type="term" value="C:cell envelope"/>
    <property type="evidence" value="ECO:0007669"/>
    <property type="project" value="UniProtKB-SubCell"/>
</dbReference>
<dbReference type="PROSITE" id="PS51352">
    <property type="entry name" value="THIOREDOXIN_2"/>
    <property type="match status" value="1"/>
</dbReference>
<dbReference type="PROSITE" id="PS00194">
    <property type="entry name" value="THIOREDOXIN_1"/>
    <property type="match status" value="1"/>
</dbReference>
<sequence length="204" mass="21786">MARRARSLKATAATSLALAVTLGLSACGSEQNDSISKQAQAGDNKGYVAGDGSVEELAAAKRAEPVKLTGETLDGKKWNVESERGKVVVLNVWGAWCGPCQAETPHLEKAWKNYDNANKPVVFMGLDQRDSDAVAKSTLKKWGATYPSLKNDDGQNLQGLQRKVVATPTTLVLDKQGRIAARVSGSTTETTVRNMVDKVLAEKA</sequence>
<dbReference type="EMBL" id="CP043031">
    <property type="protein sequence ID" value="QEH94117.1"/>
    <property type="molecule type" value="Genomic_DNA"/>
</dbReference>
<evidence type="ECO:0000256" key="5">
    <source>
        <dbReference type="ARBA" id="ARBA00023284"/>
    </source>
</evidence>
<keyword evidence="6" id="KW-0732">Signal</keyword>
<evidence type="ECO:0000256" key="6">
    <source>
        <dbReference type="SAM" id="SignalP"/>
    </source>
</evidence>
<dbReference type="GO" id="GO:0016491">
    <property type="term" value="F:oxidoreductase activity"/>
    <property type="evidence" value="ECO:0007669"/>
    <property type="project" value="InterPro"/>
</dbReference>
<dbReference type="Proteomes" id="UP000323565">
    <property type="component" value="Chromosome"/>
</dbReference>
<protein>
    <submittedName>
        <fullName evidence="9">TlpA family protein disulfide reductase</fullName>
    </submittedName>
</protein>
<dbReference type="GO" id="GO:0016209">
    <property type="term" value="F:antioxidant activity"/>
    <property type="evidence" value="ECO:0007669"/>
    <property type="project" value="InterPro"/>
</dbReference>
<evidence type="ECO:0000256" key="4">
    <source>
        <dbReference type="ARBA" id="ARBA00023157"/>
    </source>
</evidence>
<dbReference type="InterPro" id="IPR050553">
    <property type="entry name" value="Thioredoxin_ResA/DsbE_sf"/>
</dbReference>
<comment type="subcellular location">
    <subcellularLocation>
        <location evidence="1">Cell envelope</location>
    </subcellularLocation>
</comment>
<keyword evidence="5" id="KW-0676">Redox-active center</keyword>